<sequence>MSRNKGEESGLGNSGPQVPRLLDTAHARSAPPLPQARPGPTGTYWDVDKSHEEHCGHGLRRRDSDQQDRASQEAAGPSLGQRDVSAGAW</sequence>
<name>L5JXE9_PTEAL</name>
<gene>
    <name evidence="2" type="ORF">PAL_GLEAN10003234</name>
</gene>
<proteinExistence type="predicted"/>
<feature type="compositionally biased region" description="Basic and acidic residues" evidence="1">
    <location>
        <begin position="46"/>
        <end position="71"/>
    </location>
</feature>
<evidence type="ECO:0000313" key="3">
    <source>
        <dbReference type="Proteomes" id="UP000010552"/>
    </source>
</evidence>
<dbReference type="Proteomes" id="UP000010552">
    <property type="component" value="Unassembled WGS sequence"/>
</dbReference>
<evidence type="ECO:0000313" key="2">
    <source>
        <dbReference type="EMBL" id="ELK02898.1"/>
    </source>
</evidence>
<feature type="region of interest" description="Disordered" evidence="1">
    <location>
        <begin position="1"/>
        <end position="89"/>
    </location>
</feature>
<reference evidence="3" key="1">
    <citation type="journal article" date="2013" name="Science">
        <title>Comparative analysis of bat genomes provides insight into the evolution of flight and immunity.</title>
        <authorList>
            <person name="Zhang G."/>
            <person name="Cowled C."/>
            <person name="Shi Z."/>
            <person name="Huang Z."/>
            <person name="Bishop-Lilly K.A."/>
            <person name="Fang X."/>
            <person name="Wynne J.W."/>
            <person name="Xiong Z."/>
            <person name="Baker M.L."/>
            <person name="Zhao W."/>
            <person name="Tachedjian M."/>
            <person name="Zhu Y."/>
            <person name="Zhou P."/>
            <person name="Jiang X."/>
            <person name="Ng J."/>
            <person name="Yang L."/>
            <person name="Wu L."/>
            <person name="Xiao J."/>
            <person name="Feng Y."/>
            <person name="Chen Y."/>
            <person name="Sun X."/>
            <person name="Zhang Y."/>
            <person name="Marsh G.A."/>
            <person name="Crameri G."/>
            <person name="Broder C.C."/>
            <person name="Frey K.G."/>
            <person name="Wang L.F."/>
            <person name="Wang J."/>
        </authorList>
    </citation>
    <scope>NUCLEOTIDE SEQUENCE [LARGE SCALE GENOMIC DNA]</scope>
</reference>
<dbReference type="AlphaFoldDB" id="L5JXE9"/>
<keyword evidence="3" id="KW-1185">Reference proteome</keyword>
<accession>L5JXE9</accession>
<dbReference type="EMBL" id="KB031118">
    <property type="protein sequence ID" value="ELK02898.1"/>
    <property type="molecule type" value="Genomic_DNA"/>
</dbReference>
<evidence type="ECO:0000256" key="1">
    <source>
        <dbReference type="SAM" id="MobiDB-lite"/>
    </source>
</evidence>
<organism evidence="2 3">
    <name type="scientific">Pteropus alecto</name>
    <name type="common">Black flying fox</name>
    <dbReference type="NCBI Taxonomy" id="9402"/>
    <lineage>
        <taxon>Eukaryota</taxon>
        <taxon>Metazoa</taxon>
        <taxon>Chordata</taxon>
        <taxon>Craniata</taxon>
        <taxon>Vertebrata</taxon>
        <taxon>Euteleostomi</taxon>
        <taxon>Mammalia</taxon>
        <taxon>Eutheria</taxon>
        <taxon>Laurasiatheria</taxon>
        <taxon>Chiroptera</taxon>
        <taxon>Yinpterochiroptera</taxon>
        <taxon>Pteropodoidea</taxon>
        <taxon>Pteropodidae</taxon>
        <taxon>Pteropodinae</taxon>
        <taxon>Pteropus</taxon>
    </lineage>
</organism>
<protein>
    <submittedName>
        <fullName evidence="2">Uncharacterized protein</fullName>
    </submittedName>
</protein>
<dbReference type="InParanoid" id="L5JXE9"/>